<feature type="coiled-coil region" evidence="1">
    <location>
        <begin position="43"/>
        <end position="96"/>
    </location>
</feature>
<evidence type="ECO:0000313" key="4">
    <source>
        <dbReference type="Proteomes" id="UP000663848"/>
    </source>
</evidence>
<feature type="coiled-coil region" evidence="1">
    <location>
        <begin position="125"/>
        <end position="152"/>
    </location>
</feature>
<sequence>MEWKQKIYRQLQERNKQERDVYAEIVKHYNRLIENYSTLLIRCTDQERDILALRQENSDLQKNSVSLGSLPVNDKIRTLEHDYMKAKDEILTLLRERGDMTKEVISLSRIVKERDEKLYAEENKNQTLTKENTAVKQRLESAEDKLNALQRVNE</sequence>
<organism evidence="3 4">
    <name type="scientific">Rotaria socialis</name>
    <dbReference type="NCBI Taxonomy" id="392032"/>
    <lineage>
        <taxon>Eukaryota</taxon>
        <taxon>Metazoa</taxon>
        <taxon>Spiralia</taxon>
        <taxon>Gnathifera</taxon>
        <taxon>Rotifera</taxon>
        <taxon>Eurotatoria</taxon>
        <taxon>Bdelloidea</taxon>
        <taxon>Philodinida</taxon>
        <taxon>Philodinidae</taxon>
        <taxon>Rotaria</taxon>
    </lineage>
</organism>
<keyword evidence="1" id="KW-0175">Coiled coil</keyword>
<gene>
    <name evidence="3" type="ORF">QYT958_LOCUS36825</name>
</gene>
<dbReference type="InterPro" id="IPR013923">
    <property type="entry name" value="Autophagy-rel_prot_16_dom"/>
</dbReference>
<feature type="domain" description="Autophagy-related protein 16" evidence="2">
    <location>
        <begin position="7"/>
        <end position="154"/>
    </location>
</feature>
<feature type="non-terminal residue" evidence="3">
    <location>
        <position position="1"/>
    </location>
</feature>
<proteinExistence type="predicted"/>
<evidence type="ECO:0000256" key="1">
    <source>
        <dbReference type="SAM" id="Coils"/>
    </source>
</evidence>
<name>A0A822AFB4_9BILA</name>
<evidence type="ECO:0000313" key="3">
    <source>
        <dbReference type="EMBL" id="CAF4988210.1"/>
    </source>
</evidence>
<evidence type="ECO:0000259" key="2">
    <source>
        <dbReference type="Pfam" id="PF08614"/>
    </source>
</evidence>
<comment type="caution">
    <text evidence="3">The sequence shown here is derived from an EMBL/GenBank/DDBJ whole genome shotgun (WGS) entry which is preliminary data.</text>
</comment>
<dbReference type="AlphaFoldDB" id="A0A822AFB4"/>
<accession>A0A822AFB4</accession>
<reference evidence="3" key="1">
    <citation type="submission" date="2021-02" db="EMBL/GenBank/DDBJ databases">
        <authorList>
            <person name="Nowell W R."/>
        </authorList>
    </citation>
    <scope>NUCLEOTIDE SEQUENCE</scope>
</reference>
<protein>
    <recommendedName>
        <fullName evidence="2">Autophagy-related protein 16 domain-containing protein</fullName>
    </recommendedName>
</protein>
<dbReference type="EMBL" id="CAJOBR010029865">
    <property type="protein sequence ID" value="CAF4988210.1"/>
    <property type="molecule type" value="Genomic_DNA"/>
</dbReference>
<dbReference type="Pfam" id="PF08614">
    <property type="entry name" value="ATG16"/>
    <property type="match status" value="1"/>
</dbReference>
<dbReference type="Proteomes" id="UP000663848">
    <property type="component" value="Unassembled WGS sequence"/>
</dbReference>